<dbReference type="OrthoDB" id="5777994at2759"/>
<dbReference type="Proteomes" id="UP000008068">
    <property type="component" value="Unassembled WGS sequence"/>
</dbReference>
<dbReference type="OMA" id="VAMEPSI"/>
<proteinExistence type="inferred from homology"/>
<organism evidence="8">
    <name type="scientific">Caenorhabditis brenneri</name>
    <name type="common">Nematode worm</name>
    <dbReference type="NCBI Taxonomy" id="135651"/>
    <lineage>
        <taxon>Eukaryota</taxon>
        <taxon>Metazoa</taxon>
        <taxon>Ecdysozoa</taxon>
        <taxon>Nematoda</taxon>
        <taxon>Chromadorea</taxon>
        <taxon>Rhabditida</taxon>
        <taxon>Rhabditina</taxon>
        <taxon>Rhabditomorpha</taxon>
        <taxon>Rhabditoidea</taxon>
        <taxon>Rhabditidae</taxon>
        <taxon>Peloderinae</taxon>
        <taxon>Caenorhabditis</taxon>
    </lineage>
</organism>
<keyword evidence="3 6" id="KW-0328">Glycosyltransferase</keyword>
<keyword evidence="5" id="KW-0472">Membrane</keyword>
<dbReference type="eggNOG" id="ENOG502TGET">
    <property type="taxonomic scope" value="Eukaryota"/>
</dbReference>
<evidence type="ECO:0000313" key="7">
    <source>
        <dbReference type="EMBL" id="EGT43804.1"/>
    </source>
</evidence>
<dbReference type="InterPro" id="IPR008166">
    <property type="entry name" value="Glyco_transf_92"/>
</dbReference>
<dbReference type="EC" id="2.4.1.-" evidence="6"/>
<dbReference type="GO" id="GO:0016020">
    <property type="term" value="C:membrane"/>
    <property type="evidence" value="ECO:0007669"/>
    <property type="project" value="UniProtKB-SubCell"/>
</dbReference>
<reference evidence="8" key="1">
    <citation type="submission" date="2011-07" db="EMBL/GenBank/DDBJ databases">
        <authorList>
            <consortium name="Caenorhabditis brenneri Sequencing and Analysis Consortium"/>
            <person name="Wilson R.K."/>
        </authorList>
    </citation>
    <scope>NUCLEOTIDE SEQUENCE [LARGE SCALE GENOMIC DNA]</scope>
    <source>
        <strain evidence="8">PB2801</strain>
    </source>
</reference>
<dbReference type="InParanoid" id="G0MTT9"/>
<dbReference type="AlphaFoldDB" id="G0MTT9"/>
<comment type="similarity">
    <text evidence="2 6">Belongs to the glycosyltransferase 92 family.</text>
</comment>
<dbReference type="PANTHER" id="PTHR47024:SF2">
    <property type="entry name" value="GLYCOSYLTRANSFERASE FAMILY 92 PROTEIN"/>
    <property type="match status" value="1"/>
</dbReference>
<evidence type="ECO:0000256" key="3">
    <source>
        <dbReference type="ARBA" id="ARBA00022676"/>
    </source>
</evidence>
<gene>
    <name evidence="7" type="ORF">CAEBREN_06089</name>
</gene>
<evidence type="ECO:0000256" key="6">
    <source>
        <dbReference type="RuleBase" id="RU366017"/>
    </source>
</evidence>
<evidence type="ECO:0000256" key="2">
    <source>
        <dbReference type="ARBA" id="ARBA00007647"/>
    </source>
</evidence>
<evidence type="ECO:0000256" key="5">
    <source>
        <dbReference type="ARBA" id="ARBA00023136"/>
    </source>
</evidence>
<evidence type="ECO:0000256" key="4">
    <source>
        <dbReference type="ARBA" id="ARBA00022679"/>
    </source>
</evidence>
<keyword evidence="4 6" id="KW-0808">Transferase</keyword>
<dbReference type="Pfam" id="PF01697">
    <property type="entry name" value="Glyco_transf_92"/>
    <property type="match status" value="1"/>
</dbReference>
<name>G0MTT9_CAEBE</name>
<evidence type="ECO:0000313" key="8">
    <source>
        <dbReference type="Proteomes" id="UP000008068"/>
    </source>
</evidence>
<dbReference type="PANTHER" id="PTHR47024">
    <property type="entry name" value="BIOFILM ABSENT ON HEAD (AFTER YERSINIA EXPOSURE)-RELATED"/>
    <property type="match status" value="1"/>
</dbReference>
<protein>
    <recommendedName>
        <fullName evidence="6">Glycosyltransferase family 92 protein</fullName>
        <ecNumber evidence="6">2.4.1.-</ecNumber>
    </recommendedName>
</protein>
<sequence length="462" mass="52856">MINFRTTFLLLALVSVFFMFTYILSSEKARYYLSPEISENVLLDQLNASFPIKFYHNAYLDLRTSPPRLRLFSLNGCIKPNNFLAVDLFYEGFSNPIRLNVSGNSLDGNCPSKYGPEKPCFYLPHTFTENVTMAGGMKKVEIHMGHRKVILPVKEINKPYETGITVCLQPVYYYSQWQNAVLYIEAWRAQGATRFILFYHSATKEARKVLEYYLKLGIIELRSWPSFPSLPAEIADKYPKMDDSSFIFSYFLAMNICILDIKTQFGTVADFDEVLVPTKGTLIEYATKQMKGTNVGALSFANNYVAIEPNIYTSNYSGVASPIFFDKGGPRKYIFDASVINICAVHWVGSFIDKTKKTKNGDGALMHLRYNVRDYKAKTVVKPYRFFPGNVSYHIENMHKTTREIFGNNPPTVSFELIYVLNKCVERITKKGNTCRSTGGMCKADMDEIYDWVYDKTEGIFL</sequence>
<dbReference type="FunCoup" id="G0MTT9">
    <property type="interactions" value="1"/>
</dbReference>
<dbReference type="EMBL" id="GL379811">
    <property type="protein sequence ID" value="EGT43804.1"/>
    <property type="molecule type" value="Genomic_DNA"/>
</dbReference>
<accession>G0MTT9</accession>
<comment type="subcellular location">
    <subcellularLocation>
        <location evidence="1">Membrane</location>
        <topology evidence="1">Single-pass membrane protein</topology>
    </subcellularLocation>
</comment>
<dbReference type="HOGENOM" id="CLU_048942_0_0_1"/>
<dbReference type="GO" id="GO:0016757">
    <property type="term" value="F:glycosyltransferase activity"/>
    <property type="evidence" value="ECO:0007669"/>
    <property type="project" value="UniProtKB-UniRule"/>
</dbReference>
<keyword evidence="8" id="KW-1185">Reference proteome</keyword>
<evidence type="ECO:0000256" key="1">
    <source>
        <dbReference type="ARBA" id="ARBA00004167"/>
    </source>
</evidence>